<keyword evidence="2" id="KW-1185">Reference proteome</keyword>
<comment type="caution">
    <text evidence="1">The sequence shown here is derived from an EMBL/GenBank/DDBJ whole genome shotgun (WGS) entry which is preliminary data.</text>
</comment>
<evidence type="ECO:0000313" key="1">
    <source>
        <dbReference type="EMBL" id="MCI1187515.1"/>
    </source>
</evidence>
<accession>A0A9X1VFA3</accession>
<name>A0A9X1VFA3_9BACT</name>
<gene>
    <name evidence="1" type="ORF">MON38_08790</name>
</gene>
<dbReference type="Proteomes" id="UP001139193">
    <property type="component" value="Unassembled WGS sequence"/>
</dbReference>
<organism evidence="1 2">
    <name type="scientific">Hymenobacter cyanobacteriorum</name>
    <dbReference type="NCBI Taxonomy" id="2926463"/>
    <lineage>
        <taxon>Bacteria</taxon>
        <taxon>Pseudomonadati</taxon>
        <taxon>Bacteroidota</taxon>
        <taxon>Cytophagia</taxon>
        <taxon>Cytophagales</taxon>
        <taxon>Hymenobacteraceae</taxon>
        <taxon>Hymenobacter</taxon>
    </lineage>
</organism>
<dbReference type="AlphaFoldDB" id="A0A9X1VFA3"/>
<reference evidence="1" key="1">
    <citation type="submission" date="2022-03" db="EMBL/GenBank/DDBJ databases">
        <title>Bacterial whole genome sequence for Hymenobacter sp. DH14.</title>
        <authorList>
            <person name="Le V."/>
        </authorList>
    </citation>
    <scope>NUCLEOTIDE SEQUENCE</scope>
    <source>
        <strain evidence="1">DH14</strain>
    </source>
</reference>
<evidence type="ECO:0000313" key="2">
    <source>
        <dbReference type="Proteomes" id="UP001139193"/>
    </source>
</evidence>
<dbReference type="EMBL" id="JALBGC010000002">
    <property type="protein sequence ID" value="MCI1187515.1"/>
    <property type="molecule type" value="Genomic_DNA"/>
</dbReference>
<proteinExistence type="predicted"/>
<protein>
    <submittedName>
        <fullName evidence="1">Uncharacterized protein</fullName>
    </submittedName>
</protein>
<dbReference type="RefSeq" id="WP_241935782.1">
    <property type="nucleotide sequence ID" value="NZ_JALBGC010000002.1"/>
</dbReference>
<sequence>MSDSPSGTFGGLLSGLFGGRTNDDGSRASGSTSGKLVKGALLAAGAAYLYKRYKAGNLNVPGIAPKQ</sequence>